<evidence type="ECO:0000259" key="5">
    <source>
        <dbReference type="Pfam" id="PF08614"/>
    </source>
</evidence>
<dbReference type="PANTHER" id="PTHR19878:SF8">
    <property type="entry name" value="AUTOPHAGY-RELATED 16, ISOFORM F"/>
    <property type="match status" value="1"/>
</dbReference>
<dbReference type="SUPFAM" id="SSF50978">
    <property type="entry name" value="WD40 repeat-like"/>
    <property type="match status" value="1"/>
</dbReference>
<dbReference type="SMART" id="SM00320">
    <property type="entry name" value="WD40"/>
    <property type="match status" value="7"/>
</dbReference>
<dbReference type="GO" id="GO:0000045">
    <property type="term" value="P:autophagosome assembly"/>
    <property type="evidence" value="ECO:0007669"/>
    <property type="project" value="InterPro"/>
</dbReference>
<gene>
    <name evidence="6" type="ORF">COCSUDRAFT_47664</name>
</gene>
<dbReference type="InterPro" id="IPR036322">
    <property type="entry name" value="WD40_repeat_dom_sf"/>
</dbReference>
<sequence>MPFAMEVDISPTIVQNTVLQFQQRNAFTSGFVDVVADYQNLLRRCKESKIRNTQLEKEALELRAENATLQQAVEHSAHAAVSNEKVAVAESRAKELQEELTGVYKEKSRLAEELVAASRQLQIVRDSNEAQARELIDLAAKGRDMRARIKELSDALEKEQAATSLATAELQSRLEEKEAAEKRAAKLENEQAELSKRLVDLKMSEIERMNEVNRMCEEMMTNARNMERAAAASSASSSQVGRFHSLPAGSLTGMVNGIMAKTKGVMHGAIESLVPDAPLRSVPAHEGGCYTLAFDRSGQRMASGGADKVVRLWDACSGHQTGTLLGMTESVTEVAFTCDQKHLLASGADKAVRMWDLASGRVRHTLTGHSQKVSSVDCSPLEPNRAVTAGTDRCIKVWDLGRGYCTSTLICHSSVNSVRLTMDGFAVVSGHFDGALRFWDLRSGKLANEVAGLHTQQITSVSIGLRTGSVLTCGKDNVVKVTDARSFQVQPSMAAPGFAVGGVWSKACLGPDERHCAAGSSTGSVFVWGTEKGNLVKTLREQGSAQIVQAACWSPQGTPLVSANKEGLITFWQPTPEDSSHHDHSHQRGHHHLHGSRHTH</sequence>
<dbReference type="GeneID" id="17040705"/>
<keyword evidence="3" id="KW-0175">Coiled coil</keyword>
<accession>I0YWE9</accession>
<dbReference type="Pfam" id="PF08614">
    <property type="entry name" value="ATG16"/>
    <property type="match status" value="1"/>
</dbReference>
<proteinExistence type="predicted"/>
<dbReference type="STRING" id="574566.I0YWE9"/>
<feature type="region of interest" description="Disordered" evidence="4">
    <location>
        <begin position="573"/>
        <end position="600"/>
    </location>
</feature>
<dbReference type="InterPro" id="IPR020472">
    <property type="entry name" value="WD40_PAC1"/>
</dbReference>
<dbReference type="InterPro" id="IPR019775">
    <property type="entry name" value="WD40_repeat_CS"/>
</dbReference>
<dbReference type="PANTHER" id="PTHR19878">
    <property type="entry name" value="AUTOPHAGY PROTEIN 16-LIKE"/>
    <property type="match status" value="1"/>
</dbReference>
<protein>
    <submittedName>
        <fullName evidence="6">WD40 repeat-like protein</fullName>
    </submittedName>
</protein>
<comment type="caution">
    <text evidence="6">The sequence shown here is derived from an EMBL/GenBank/DDBJ whole genome shotgun (WGS) entry which is preliminary data.</text>
</comment>
<dbReference type="eggNOG" id="KOG0288">
    <property type="taxonomic scope" value="Eukaryota"/>
</dbReference>
<dbReference type="RefSeq" id="XP_005647262.1">
    <property type="nucleotide sequence ID" value="XM_005647205.1"/>
</dbReference>
<evidence type="ECO:0000256" key="1">
    <source>
        <dbReference type="ARBA" id="ARBA00022574"/>
    </source>
</evidence>
<dbReference type="InterPro" id="IPR015943">
    <property type="entry name" value="WD40/YVTN_repeat-like_dom_sf"/>
</dbReference>
<keyword evidence="1" id="KW-0853">WD repeat</keyword>
<organism evidence="6 7">
    <name type="scientific">Coccomyxa subellipsoidea (strain C-169)</name>
    <name type="common">Green microalga</name>
    <dbReference type="NCBI Taxonomy" id="574566"/>
    <lineage>
        <taxon>Eukaryota</taxon>
        <taxon>Viridiplantae</taxon>
        <taxon>Chlorophyta</taxon>
        <taxon>core chlorophytes</taxon>
        <taxon>Trebouxiophyceae</taxon>
        <taxon>Trebouxiophyceae incertae sedis</taxon>
        <taxon>Coccomyxaceae</taxon>
        <taxon>Coccomyxa</taxon>
        <taxon>Coccomyxa subellipsoidea</taxon>
    </lineage>
</organism>
<dbReference type="CDD" id="cd00200">
    <property type="entry name" value="WD40"/>
    <property type="match status" value="1"/>
</dbReference>
<dbReference type="InterPro" id="IPR001680">
    <property type="entry name" value="WD40_rpt"/>
</dbReference>
<dbReference type="PRINTS" id="PR00320">
    <property type="entry name" value="GPROTEINBRPT"/>
</dbReference>
<dbReference type="OrthoDB" id="506888at2759"/>
<keyword evidence="7" id="KW-1185">Reference proteome</keyword>
<dbReference type="KEGG" id="csl:COCSUDRAFT_47664"/>
<feature type="coiled-coil region" evidence="3">
    <location>
        <begin position="38"/>
        <end position="113"/>
    </location>
</feature>
<dbReference type="Proteomes" id="UP000007264">
    <property type="component" value="Unassembled WGS sequence"/>
</dbReference>
<feature type="compositionally biased region" description="Basic residues" evidence="4">
    <location>
        <begin position="583"/>
        <end position="600"/>
    </location>
</feature>
<dbReference type="InterPro" id="IPR013923">
    <property type="entry name" value="Autophagy-rel_prot_16_dom"/>
</dbReference>
<evidence type="ECO:0000256" key="4">
    <source>
        <dbReference type="SAM" id="MobiDB-lite"/>
    </source>
</evidence>
<evidence type="ECO:0000313" key="7">
    <source>
        <dbReference type="Proteomes" id="UP000007264"/>
    </source>
</evidence>
<name>I0YWE9_COCSC</name>
<dbReference type="AlphaFoldDB" id="I0YWE9"/>
<dbReference type="Pfam" id="PF00400">
    <property type="entry name" value="WD40"/>
    <property type="match status" value="4"/>
</dbReference>
<evidence type="ECO:0000313" key="6">
    <source>
        <dbReference type="EMBL" id="EIE22718.1"/>
    </source>
</evidence>
<dbReference type="InterPro" id="IPR045160">
    <property type="entry name" value="ATG16"/>
</dbReference>
<dbReference type="Gene3D" id="2.130.10.10">
    <property type="entry name" value="YVTN repeat-like/Quinoprotein amine dehydrogenase"/>
    <property type="match status" value="2"/>
</dbReference>
<feature type="coiled-coil region" evidence="3">
    <location>
        <begin position="142"/>
        <end position="229"/>
    </location>
</feature>
<keyword evidence="2" id="KW-0677">Repeat</keyword>
<feature type="domain" description="Autophagy-related protein 16" evidence="5">
    <location>
        <begin position="18"/>
        <end position="210"/>
    </location>
</feature>
<evidence type="ECO:0000256" key="2">
    <source>
        <dbReference type="ARBA" id="ARBA00022737"/>
    </source>
</evidence>
<dbReference type="PROSITE" id="PS00678">
    <property type="entry name" value="WD_REPEATS_1"/>
    <property type="match status" value="3"/>
</dbReference>
<evidence type="ECO:0000256" key="3">
    <source>
        <dbReference type="SAM" id="Coils"/>
    </source>
</evidence>
<dbReference type="EMBL" id="AGSI01000009">
    <property type="protein sequence ID" value="EIE22718.1"/>
    <property type="molecule type" value="Genomic_DNA"/>
</dbReference>
<reference evidence="6 7" key="1">
    <citation type="journal article" date="2012" name="Genome Biol.">
        <title>The genome of the polar eukaryotic microalga coccomyxa subellipsoidea reveals traits of cold adaptation.</title>
        <authorList>
            <person name="Blanc G."/>
            <person name="Agarkova I."/>
            <person name="Grimwood J."/>
            <person name="Kuo A."/>
            <person name="Brueggeman A."/>
            <person name="Dunigan D."/>
            <person name="Gurnon J."/>
            <person name="Ladunga I."/>
            <person name="Lindquist E."/>
            <person name="Lucas S."/>
            <person name="Pangilinan J."/>
            <person name="Proschold T."/>
            <person name="Salamov A."/>
            <person name="Schmutz J."/>
            <person name="Weeks D."/>
            <person name="Yamada T."/>
            <person name="Claverie J.M."/>
            <person name="Grigoriev I."/>
            <person name="Van Etten J."/>
            <person name="Lomsadze A."/>
            <person name="Borodovsky M."/>
        </authorList>
    </citation>
    <scope>NUCLEOTIDE SEQUENCE [LARGE SCALE GENOMIC DNA]</scope>
    <source>
        <strain evidence="6 7">C-169</strain>
    </source>
</reference>